<protein>
    <submittedName>
        <fullName evidence="2">Uncharacterized protein</fullName>
    </submittedName>
</protein>
<accession>A0A1G8CAV5</accession>
<evidence type="ECO:0000313" key="3">
    <source>
        <dbReference type="Proteomes" id="UP000199163"/>
    </source>
</evidence>
<reference evidence="2 3" key="1">
    <citation type="submission" date="2016-10" db="EMBL/GenBank/DDBJ databases">
        <authorList>
            <person name="de Groot N.N."/>
        </authorList>
    </citation>
    <scope>NUCLEOTIDE SEQUENCE [LARGE SCALE GENOMIC DNA]</scope>
    <source>
        <strain evidence="2 3">DSM 21632</strain>
    </source>
</reference>
<proteinExistence type="predicted"/>
<feature type="compositionally biased region" description="Basic and acidic residues" evidence="1">
    <location>
        <begin position="1"/>
        <end position="12"/>
    </location>
</feature>
<name>A0A1G8CAV5_9BACI</name>
<dbReference type="AlphaFoldDB" id="A0A1G8CAV5"/>
<dbReference type="Proteomes" id="UP000199163">
    <property type="component" value="Unassembled WGS sequence"/>
</dbReference>
<gene>
    <name evidence="2" type="ORF">SAMN05192534_105119</name>
</gene>
<evidence type="ECO:0000313" key="2">
    <source>
        <dbReference type="EMBL" id="SDH42505.1"/>
    </source>
</evidence>
<dbReference type="EMBL" id="FNDK01000005">
    <property type="protein sequence ID" value="SDH42505.1"/>
    <property type="molecule type" value="Genomic_DNA"/>
</dbReference>
<organism evidence="2 3">
    <name type="scientific">Alteribacillus persepolensis</name>
    <dbReference type="NCBI Taxonomy" id="568899"/>
    <lineage>
        <taxon>Bacteria</taxon>
        <taxon>Bacillati</taxon>
        <taxon>Bacillota</taxon>
        <taxon>Bacilli</taxon>
        <taxon>Bacillales</taxon>
        <taxon>Bacillaceae</taxon>
        <taxon>Alteribacillus</taxon>
    </lineage>
</organism>
<evidence type="ECO:0000256" key="1">
    <source>
        <dbReference type="SAM" id="MobiDB-lite"/>
    </source>
</evidence>
<sequence>MSKKENSKEVETAHTAGEAFEEKETDYYLLEVYN</sequence>
<feature type="region of interest" description="Disordered" evidence="1">
    <location>
        <begin position="1"/>
        <end position="21"/>
    </location>
</feature>
<keyword evidence="3" id="KW-1185">Reference proteome</keyword>